<dbReference type="EMBL" id="AE016827">
    <property type="protein sequence ID" value="AAU37572.1"/>
    <property type="molecule type" value="Genomic_DNA"/>
</dbReference>
<dbReference type="KEGG" id="msu:MS0965"/>
<name>Q65TY8_MANSM</name>
<organism evidence="1 2">
    <name type="scientific">Mannheimia succiniciproducens (strain KCTC 0769BP / MBEL55E)</name>
    <dbReference type="NCBI Taxonomy" id="221988"/>
    <lineage>
        <taxon>Bacteria</taxon>
        <taxon>Pseudomonadati</taxon>
        <taxon>Pseudomonadota</taxon>
        <taxon>Gammaproteobacteria</taxon>
        <taxon>Pasteurellales</taxon>
        <taxon>Pasteurellaceae</taxon>
        <taxon>Basfia</taxon>
    </lineage>
</organism>
<dbReference type="AlphaFoldDB" id="Q65TY8"/>
<reference evidence="1 2" key="1">
    <citation type="journal article" date="2004" name="Nat. Biotechnol.">
        <title>The genome sequence of the capnophilic rumen bacterium Mannheimia succiniciproducens.</title>
        <authorList>
            <person name="Hong S.H."/>
            <person name="Kim J.S."/>
            <person name="Lee S.Y."/>
            <person name="In Y.H."/>
            <person name="Choi S.S."/>
            <person name="Rih J.-K."/>
            <person name="Kim C.H."/>
            <person name="Jeong H."/>
            <person name="Hur C.G."/>
            <person name="Kim J.J."/>
        </authorList>
    </citation>
    <scope>NUCLEOTIDE SEQUENCE [LARGE SCALE GENOMIC DNA]</scope>
    <source>
        <strain evidence="2">KCTC 0769BP / MBEL55E</strain>
    </source>
</reference>
<sequence length="45" mass="5420">MKSAVKKPEILNIYEILKREILTLVMRRNYMPNITNNKKAFLVFH</sequence>
<accession>Q65TY8</accession>
<dbReference type="STRING" id="221988.MS0965"/>
<evidence type="ECO:0000313" key="2">
    <source>
        <dbReference type="Proteomes" id="UP000000607"/>
    </source>
</evidence>
<gene>
    <name evidence="1" type="ordered locus">MS0965</name>
</gene>
<dbReference type="HOGENOM" id="CLU_3201750_0_0_6"/>
<keyword evidence="2" id="KW-1185">Reference proteome</keyword>
<dbReference type="Proteomes" id="UP000000607">
    <property type="component" value="Chromosome"/>
</dbReference>
<proteinExistence type="predicted"/>
<evidence type="ECO:0000313" key="1">
    <source>
        <dbReference type="EMBL" id="AAU37572.1"/>
    </source>
</evidence>
<protein>
    <submittedName>
        <fullName evidence="1">Uncharacterized protein</fullName>
    </submittedName>
</protein>